<comment type="caution">
    <text evidence="6">The sequence shown here is derived from an EMBL/GenBank/DDBJ whole genome shotgun (WGS) entry which is preliminary data.</text>
</comment>
<evidence type="ECO:0000313" key="7">
    <source>
        <dbReference type="Proteomes" id="UP000253551"/>
    </source>
</evidence>
<dbReference type="GO" id="GO:0070939">
    <property type="term" value="C:Dsl1/NZR complex"/>
    <property type="evidence" value="ECO:0007669"/>
    <property type="project" value="TreeGrafter"/>
</dbReference>
<sequence length="545" mass="62512">QPSTRDLLIHLKQGNYQAALDLVTELDLDKDVVFKTQWLQQVKKKEPDIQPKDVELLEQVQDDAWLIGQCLETLADEYSVQKQLLTLGLERTQTIVLDKDVALTAQDKIRQRSRAYFLSYLDRLETLKKLNGSNFGEFRDCNLIALAIESARNENSETLGALFLHHGRELLPYRLFILSQIPETSDPSRFDLPHVTQEWEDRWLEEPWREVDMVEQDWVKEMIRLDVPEETAYRTRLEESIQATEYPASSRLVADWYLERARAADAIGLCSNALEISRYAQVMGVSDMGPIITEYEWLCKYVYASQDNPYVDLASFQKKSNYEVLEGLLSKTSAKTIVDDMFHHHRLDWCCLVCENSKPTIDIEDRIIKDDFDLSRLVLSILYSNDGSNMDHLVRLFECLPIFPDTPQQDNEMIDMATILPYTSTPLGVFTALQSAGAFGLTLMMDVLQGHLSSAEVLARYHSHVPLRWYLEEQSAKSQQQLCTRMASQAAGGVESGGSHFDRDDDWRELLDDMIRLRDDGKGVFGKLDSAIILEIFFSSLLRCA</sequence>
<dbReference type="OrthoDB" id="27490at2759"/>
<evidence type="ECO:0000256" key="4">
    <source>
        <dbReference type="ARBA" id="ARBA00022927"/>
    </source>
</evidence>
<feature type="non-terminal residue" evidence="6">
    <location>
        <position position="1"/>
    </location>
</feature>
<dbReference type="PANTHER" id="PTHR15922">
    <property type="entry name" value="NEUROBLASTOMA-AMPLIFIED SEQUENCE"/>
    <property type="match status" value="1"/>
</dbReference>
<keyword evidence="7" id="KW-1185">Reference proteome</keyword>
<dbReference type="GO" id="GO:0000149">
    <property type="term" value="F:SNARE binding"/>
    <property type="evidence" value="ECO:0007669"/>
    <property type="project" value="TreeGrafter"/>
</dbReference>
<keyword evidence="2" id="KW-0813">Transport</keyword>
<dbReference type="AlphaFoldDB" id="A0A367IRB7"/>
<dbReference type="PANTHER" id="PTHR15922:SF2">
    <property type="entry name" value="NBAS SUBUNIT OF NRZ TETHERING COMPLEX"/>
    <property type="match status" value="1"/>
</dbReference>
<dbReference type="EMBL" id="PJQM01006223">
    <property type="protein sequence ID" value="RCH80031.1"/>
    <property type="molecule type" value="Genomic_DNA"/>
</dbReference>
<dbReference type="GO" id="GO:0015031">
    <property type="term" value="P:protein transport"/>
    <property type="evidence" value="ECO:0007669"/>
    <property type="project" value="UniProtKB-KW"/>
</dbReference>
<gene>
    <name evidence="6" type="ORF">CU098_001089</name>
</gene>
<evidence type="ECO:0000259" key="5">
    <source>
        <dbReference type="Pfam" id="PF08314"/>
    </source>
</evidence>
<comment type="subcellular location">
    <subcellularLocation>
        <location evidence="1">Endoplasmic reticulum</location>
    </subcellularLocation>
</comment>
<feature type="non-terminal residue" evidence="6">
    <location>
        <position position="545"/>
    </location>
</feature>
<dbReference type="GO" id="GO:0006890">
    <property type="term" value="P:retrograde vesicle-mediated transport, Golgi to endoplasmic reticulum"/>
    <property type="evidence" value="ECO:0007669"/>
    <property type="project" value="InterPro"/>
</dbReference>
<dbReference type="Pfam" id="PF08314">
    <property type="entry name" value="Sec39"/>
    <property type="match status" value="2"/>
</dbReference>
<accession>A0A367IRB7</accession>
<evidence type="ECO:0000256" key="1">
    <source>
        <dbReference type="ARBA" id="ARBA00004240"/>
    </source>
</evidence>
<keyword evidence="3" id="KW-0256">Endoplasmic reticulum</keyword>
<feature type="domain" description="Sec39" evidence="5">
    <location>
        <begin position="373"/>
        <end position="544"/>
    </location>
</feature>
<evidence type="ECO:0000313" key="6">
    <source>
        <dbReference type="EMBL" id="RCH80031.1"/>
    </source>
</evidence>
<dbReference type="Proteomes" id="UP000253551">
    <property type="component" value="Unassembled WGS sequence"/>
</dbReference>
<reference evidence="6 7" key="1">
    <citation type="journal article" date="2018" name="G3 (Bethesda)">
        <title>Phylogenetic and Phylogenomic Definition of Rhizopus Species.</title>
        <authorList>
            <person name="Gryganskyi A.P."/>
            <person name="Golan J."/>
            <person name="Dolatabadi S."/>
            <person name="Mondo S."/>
            <person name="Robb S."/>
            <person name="Idnurm A."/>
            <person name="Muszewska A."/>
            <person name="Steczkiewicz K."/>
            <person name="Masonjones S."/>
            <person name="Liao H.L."/>
            <person name="Gajdeczka M.T."/>
            <person name="Anike F."/>
            <person name="Vuek A."/>
            <person name="Anishchenko I.M."/>
            <person name="Voigt K."/>
            <person name="de Hoog G.S."/>
            <person name="Smith M.E."/>
            <person name="Heitman J."/>
            <person name="Vilgalys R."/>
            <person name="Stajich J.E."/>
        </authorList>
    </citation>
    <scope>NUCLEOTIDE SEQUENCE [LARGE SCALE GENOMIC DNA]</scope>
    <source>
        <strain evidence="6 7">LSU 92-RS-03</strain>
    </source>
</reference>
<name>A0A367IRB7_RHIST</name>
<feature type="domain" description="Sec39" evidence="5">
    <location>
        <begin position="144"/>
        <end position="342"/>
    </location>
</feature>
<protein>
    <recommendedName>
        <fullName evidence="5">Sec39 domain-containing protein</fullName>
    </recommendedName>
</protein>
<organism evidence="6 7">
    <name type="scientific">Rhizopus stolonifer</name>
    <name type="common">Rhizopus nigricans</name>
    <dbReference type="NCBI Taxonomy" id="4846"/>
    <lineage>
        <taxon>Eukaryota</taxon>
        <taxon>Fungi</taxon>
        <taxon>Fungi incertae sedis</taxon>
        <taxon>Mucoromycota</taxon>
        <taxon>Mucoromycotina</taxon>
        <taxon>Mucoromycetes</taxon>
        <taxon>Mucorales</taxon>
        <taxon>Mucorineae</taxon>
        <taxon>Rhizopodaceae</taxon>
        <taxon>Rhizopus</taxon>
    </lineage>
</organism>
<dbReference type="InterPro" id="IPR013244">
    <property type="entry name" value="Sec39_domain"/>
</dbReference>
<evidence type="ECO:0000256" key="3">
    <source>
        <dbReference type="ARBA" id="ARBA00022824"/>
    </source>
</evidence>
<keyword evidence="4" id="KW-0653">Protein transport</keyword>
<proteinExistence type="predicted"/>
<dbReference type="STRING" id="4846.A0A367IRB7"/>
<evidence type="ECO:0000256" key="2">
    <source>
        <dbReference type="ARBA" id="ARBA00022448"/>
    </source>
</evidence>